<dbReference type="EMBL" id="BSNC01000005">
    <property type="protein sequence ID" value="GLP96806.1"/>
    <property type="molecule type" value="Genomic_DNA"/>
</dbReference>
<comment type="similarity">
    <text evidence="2 10">Belongs to the ketopantoate reductase family.</text>
</comment>
<gene>
    <name evidence="13" type="primary">panE</name>
    <name evidence="13" type="ORF">GCM10007895_21120</name>
</gene>
<feature type="domain" description="Ketopantoate reductase C-terminal" evidence="12">
    <location>
        <begin position="175"/>
        <end position="297"/>
    </location>
</feature>
<keyword evidence="5 10" id="KW-0566">Pantothenate biosynthesis</keyword>
<name>A0AA37VY09_9GAMM</name>
<dbReference type="PANTHER" id="PTHR43765">
    <property type="entry name" value="2-DEHYDROPANTOATE 2-REDUCTASE-RELATED"/>
    <property type="match status" value="1"/>
</dbReference>
<dbReference type="SUPFAM" id="SSF51735">
    <property type="entry name" value="NAD(P)-binding Rossmann-fold domains"/>
    <property type="match status" value="1"/>
</dbReference>
<dbReference type="Pfam" id="PF08546">
    <property type="entry name" value="ApbA_C"/>
    <property type="match status" value="1"/>
</dbReference>
<dbReference type="PANTHER" id="PTHR43765:SF2">
    <property type="entry name" value="2-DEHYDROPANTOATE 2-REDUCTASE"/>
    <property type="match status" value="1"/>
</dbReference>
<dbReference type="GO" id="GO:0008677">
    <property type="term" value="F:2-dehydropantoate 2-reductase activity"/>
    <property type="evidence" value="ECO:0007669"/>
    <property type="project" value="UniProtKB-EC"/>
</dbReference>
<protein>
    <recommendedName>
        <fullName evidence="4 10">2-dehydropantoate 2-reductase</fullName>
        <ecNumber evidence="3 10">1.1.1.169</ecNumber>
    </recommendedName>
    <alternativeName>
        <fullName evidence="8 10">Ketopantoate reductase</fullName>
    </alternativeName>
</protein>
<evidence type="ECO:0000256" key="4">
    <source>
        <dbReference type="ARBA" id="ARBA00019465"/>
    </source>
</evidence>
<comment type="pathway">
    <text evidence="1 10">Cofactor biosynthesis; (R)-pantothenate biosynthesis; (R)-pantoate from 3-methyl-2-oxobutanoate: step 2/2.</text>
</comment>
<reference evidence="13" key="1">
    <citation type="journal article" date="2014" name="Int. J. Syst. Evol. Microbiol.">
        <title>Complete genome sequence of Corynebacterium casei LMG S-19264T (=DSM 44701T), isolated from a smear-ripened cheese.</title>
        <authorList>
            <consortium name="US DOE Joint Genome Institute (JGI-PGF)"/>
            <person name="Walter F."/>
            <person name="Albersmeier A."/>
            <person name="Kalinowski J."/>
            <person name="Ruckert C."/>
        </authorList>
    </citation>
    <scope>NUCLEOTIDE SEQUENCE</scope>
    <source>
        <strain evidence="13">NBRC 101628</strain>
    </source>
</reference>
<evidence type="ECO:0000256" key="7">
    <source>
        <dbReference type="ARBA" id="ARBA00023002"/>
    </source>
</evidence>
<dbReference type="Proteomes" id="UP001161422">
    <property type="component" value="Unassembled WGS sequence"/>
</dbReference>
<organism evidence="13 14">
    <name type="scientific">Paraferrimonas sedimenticola</name>
    <dbReference type="NCBI Taxonomy" id="375674"/>
    <lineage>
        <taxon>Bacteria</taxon>
        <taxon>Pseudomonadati</taxon>
        <taxon>Pseudomonadota</taxon>
        <taxon>Gammaproteobacteria</taxon>
        <taxon>Alteromonadales</taxon>
        <taxon>Ferrimonadaceae</taxon>
        <taxon>Paraferrimonas</taxon>
    </lineage>
</organism>
<sequence>MGSLTAPKIAILGLGAVGQMLLYRLKATGAEPLALPRYQNSLPEQLHFIDRCDEGHEYAPIAALPEQLDALIVCTKAHQVVEAITPYWDSLRPDCVIVLCHNGLGPHLELQPKLAPNQSLLLATTSRGALRHDKYRVEQTGTGAQDIGLWCGPALNPELEAKLAQLFEVSEFAPNIEESVWAKLVVNCAINPLTAIHNCRNGELADTRYRETLLSLVSEVSQVAQMQGFNLRFKDCYARVLTVIHLTAENYSSMHQDVHLKRGSEIDAITGYVCRMGAELGVDTPVNQEIWDKVRRLERLGF</sequence>
<comment type="function">
    <text evidence="10">Catalyzes the NADPH-dependent reduction of ketopantoate into pantoic acid.</text>
</comment>
<evidence type="ECO:0000256" key="10">
    <source>
        <dbReference type="RuleBase" id="RU362068"/>
    </source>
</evidence>
<dbReference type="InterPro" id="IPR013752">
    <property type="entry name" value="KPA_reductase"/>
</dbReference>
<evidence type="ECO:0000256" key="9">
    <source>
        <dbReference type="ARBA" id="ARBA00048793"/>
    </source>
</evidence>
<evidence type="ECO:0000259" key="11">
    <source>
        <dbReference type="Pfam" id="PF02558"/>
    </source>
</evidence>
<dbReference type="Pfam" id="PF02558">
    <property type="entry name" value="ApbA"/>
    <property type="match status" value="1"/>
</dbReference>
<keyword evidence="14" id="KW-1185">Reference proteome</keyword>
<dbReference type="InterPro" id="IPR008927">
    <property type="entry name" value="6-PGluconate_DH-like_C_sf"/>
</dbReference>
<evidence type="ECO:0000256" key="5">
    <source>
        <dbReference type="ARBA" id="ARBA00022655"/>
    </source>
</evidence>
<evidence type="ECO:0000256" key="2">
    <source>
        <dbReference type="ARBA" id="ARBA00007870"/>
    </source>
</evidence>
<keyword evidence="6 10" id="KW-0521">NADP</keyword>
<accession>A0AA37VY09</accession>
<dbReference type="AlphaFoldDB" id="A0AA37VY09"/>
<dbReference type="InterPro" id="IPR003710">
    <property type="entry name" value="ApbA"/>
</dbReference>
<dbReference type="GO" id="GO:0015940">
    <property type="term" value="P:pantothenate biosynthetic process"/>
    <property type="evidence" value="ECO:0007669"/>
    <property type="project" value="UniProtKB-KW"/>
</dbReference>
<comment type="caution">
    <text evidence="13">The sequence shown here is derived from an EMBL/GenBank/DDBJ whole genome shotgun (WGS) entry which is preliminary data.</text>
</comment>
<dbReference type="Gene3D" id="1.10.1040.10">
    <property type="entry name" value="N-(1-d-carboxylethyl)-l-norvaline Dehydrogenase, domain 2"/>
    <property type="match status" value="1"/>
</dbReference>
<dbReference type="SUPFAM" id="SSF48179">
    <property type="entry name" value="6-phosphogluconate dehydrogenase C-terminal domain-like"/>
    <property type="match status" value="1"/>
</dbReference>
<dbReference type="InterPro" id="IPR013328">
    <property type="entry name" value="6PGD_dom2"/>
</dbReference>
<evidence type="ECO:0000259" key="12">
    <source>
        <dbReference type="Pfam" id="PF08546"/>
    </source>
</evidence>
<dbReference type="InterPro" id="IPR036291">
    <property type="entry name" value="NAD(P)-bd_dom_sf"/>
</dbReference>
<evidence type="ECO:0000256" key="8">
    <source>
        <dbReference type="ARBA" id="ARBA00032024"/>
    </source>
</evidence>
<evidence type="ECO:0000256" key="1">
    <source>
        <dbReference type="ARBA" id="ARBA00004994"/>
    </source>
</evidence>
<evidence type="ECO:0000256" key="3">
    <source>
        <dbReference type="ARBA" id="ARBA00013014"/>
    </source>
</evidence>
<dbReference type="InterPro" id="IPR050838">
    <property type="entry name" value="Ketopantoate_reductase"/>
</dbReference>
<dbReference type="GO" id="GO:0005737">
    <property type="term" value="C:cytoplasm"/>
    <property type="evidence" value="ECO:0007669"/>
    <property type="project" value="TreeGrafter"/>
</dbReference>
<dbReference type="Gene3D" id="3.40.50.720">
    <property type="entry name" value="NAD(P)-binding Rossmann-like Domain"/>
    <property type="match status" value="1"/>
</dbReference>
<reference evidence="13" key="2">
    <citation type="submission" date="2023-01" db="EMBL/GenBank/DDBJ databases">
        <title>Draft genome sequence of Paraferrimonas sedimenticola strain NBRC 101628.</title>
        <authorList>
            <person name="Sun Q."/>
            <person name="Mori K."/>
        </authorList>
    </citation>
    <scope>NUCLEOTIDE SEQUENCE</scope>
    <source>
        <strain evidence="13">NBRC 101628</strain>
    </source>
</reference>
<proteinExistence type="inferred from homology"/>
<dbReference type="NCBIfam" id="TIGR00745">
    <property type="entry name" value="apbA_panE"/>
    <property type="match status" value="1"/>
</dbReference>
<evidence type="ECO:0000256" key="6">
    <source>
        <dbReference type="ARBA" id="ARBA00022857"/>
    </source>
</evidence>
<comment type="catalytic activity">
    <reaction evidence="9 10">
        <text>(R)-pantoate + NADP(+) = 2-dehydropantoate + NADPH + H(+)</text>
        <dbReference type="Rhea" id="RHEA:16233"/>
        <dbReference type="ChEBI" id="CHEBI:11561"/>
        <dbReference type="ChEBI" id="CHEBI:15378"/>
        <dbReference type="ChEBI" id="CHEBI:15980"/>
        <dbReference type="ChEBI" id="CHEBI:57783"/>
        <dbReference type="ChEBI" id="CHEBI:58349"/>
        <dbReference type="EC" id="1.1.1.169"/>
    </reaction>
</comment>
<keyword evidence="7 10" id="KW-0560">Oxidoreductase</keyword>
<dbReference type="InterPro" id="IPR013332">
    <property type="entry name" value="KPR_N"/>
</dbReference>
<feature type="domain" description="Ketopantoate reductase N-terminal" evidence="11">
    <location>
        <begin position="9"/>
        <end position="150"/>
    </location>
</feature>
<evidence type="ECO:0000313" key="13">
    <source>
        <dbReference type="EMBL" id="GLP96806.1"/>
    </source>
</evidence>
<evidence type="ECO:0000313" key="14">
    <source>
        <dbReference type="Proteomes" id="UP001161422"/>
    </source>
</evidence>
<dbReference type="GO" id="GO:0050661">
    <property type="term" value="F:NADP binding"/>
    <property type="evidence" value="ECO:0007669"/>
    <property type="project" value="TreeGrafter"/>
</dbReference>
<dbReference type="EC" id="1.1.1.169" evidence="3 10"/>